<reference evidence="1 2" key="1">
    <citation type="submission" date="2017-02" db="EMBL/GenBank/DDBJ databases">
        <authorList>
            <person name="Peterson S.W."/>
        </authorList>
    </citation>
    <scope>NUCLEOTIDE SEQUENCE [LARGE SCALE GENOMIC DNA]</scope>
    <source>
        <strain evidence="1 2">DSM 9653</strain>
    </source>
</reference>
<dbReference type="EMBL" id="FUYX01000017">
    <property type="protein sequence ID" value="SKC13331.1"/>
    <property type="molecule type" value="Genomic_DNA"/>
</dbReference>
<sequence length="263" mass="29148">MAKSRRQSRTVPDRDEARIERFRHKLIERFSSDPDRALEHGLARNGRVAEALCFMALIRDPARRRRPMLPVPNVGCTAAVRQFFRADGGEQAAHLLPGQLSIDGIFPWLFLAGPAARKLENLFAYVEPLRADYNKADSAAEANGLTDAFADACSRVLTGRGAAEADIVAAYDRVWRPGALAAFRAADEQKRSKPTPPPVIRGVGLEYGMILNFDESQEACADESIWATHEQLSILGYYRAAMAKEPRQLQPRAIREILALPPA</sequence>
<name>A0A1T5GY76_9HYPH</name>
<proteinExistence type="predicted"/>
<organism evidence="1 2">
    <name type="scientific">Bosea thiooxidans</name>
    <dbReference type="NCBI Taxonomy" id="53254"/>
    <lineage>
        <taxon>Bacteria</taxon>
        <taxon>Pseudomonadati</taxon>
        <taxon>Pseudomonadota</taxon>
        <taxon>Alphaproteobacteria</taxon>
        <taxon>Hyphomicrobiales</taxon>
        <taxon>Boseaceae</taxon>
        <taxon>Bosea</taxon>
    </lineage>
</organism>
<accession>A0A1T5GY76</accession>
<protein>
    <submittedName>
        <fullName evidence="1">Uncharacterized protein</fullName>
    </submittedName>
</protein>
<dbReference type="Proteomes" id="UP000190130">
    <property type="component" value="Unassembled WGS sequence"/>
</dbReference>
<evidence type="ECO:0000313" key="2">
    <source>
        <dbReference type="Proteomes" id="UP000190130"/>
    </source>
</evidence>
<dbReference type="AlphaFoldDB" id="A0A1T5GY76"/>
<dbReference type="OrthoDB" id="8152581at2"/>
<dbReference type="RefSeq" id="WP_079592151.1">
    <property type="nucleotide sequence ID" value="NZ_FUYX01000017.1"/>
</dbReference>
<gene>
    <name evidence="1" type="ORF">SAMN05660750_04574</name>
</gene>
<evidence type="ECO:0000313" key="1">
    <source>
        <dbReference type="EMBL" id="SKC13331.1"/>
    </source>
</evidence>